<name>A0ABR3BA04_PHYBL</name>
<organism evidence="2 3">
    <name type="scientific">Phycomyces blakesleeanus</name>
    <dbReference type="NCBI Taxonomy" id="4837"/>
    <lineage>
        <taxon>Eukaryota</taxon>
        <taxon>Fungi</taxon>
        <taxon>Fungi incertae sedis</taxon>
        <taxon>Mucoromycota</taxon>
        <taxon>Mucoromycotina</taxon>
        <taxon>Mucoromycetes</taxon>
        <taxon>Mucorales</taxon>
        <taxon>Phycomycetaceae</taxon>
        <taxon>Phycomyces</taxon>
    </lineage>
</organism>
<comment type="caution">
    <text evidence="2">The sequence shown here is derived from an EMBL/GenBank/DDBJ whole genome shotgun (WGS) entry which is preliminary data.</text>
</comment>
<proteinExistence type="predicted"/>
<keyword evidence="1" id="KW-0812">Transmembrane</keyword>
<gene>
    <name evidence="2" type="ORF">J3Q64DRAFT_1818965</name>
</gene>
<dbReference type="EMBL" id="JBCLYO010000002">
    <property type="protein sequence ID" value="KAL0092879.1"/>
    <property type="molecule type" value="Genomic_DNA"/>
</dbReference>
<keyword evidence="3" id="KW-1185">Reference proteome</keyword>
<keyword evidence="1" id="KW-0472">Membrane</keyword>
<keyword evidence="1" id="KW-1133">Transmembrane helix</keyword>
<evidence type="ECO:0000256" key="1">
    <source>
        <dbReference type="SAM" id="Phobius"/>
    </source>
</evidence>
<sequence>MKISCYPKEIRKKIMPKYVYINQEILRNRESLVLYVTCYLGVLEILLIYIHNCALGCTKDMSSQCRKAPECRYRECYVSTVELNWYLCCYTSQVRKNMVIFFLSKEVFEGLFVKESIQQELKWDFGKDIDYQIKMTNNDPKQRL</sequence>
<evidence type="ECO:0000313" key="3">
    <source>
        <dbReference type="Proteomes" id="UP001448207"/>
    </source>
</evidence>
<accession>A0ABR3BA04</accession>
<feature type="transmembrane region" description="Helical" evidence="1">
    <location>
        <begin position="32"/>
        <end position="50"/>
    </location>
</feature>
<protein>
    <submittedName>
        <fullName evidence="2">Uncharacterized protein</fullName>
    </submittedName>
</protein>
<dbReference type="Proteomes" id="UP001448207">
    <property type="component" value="Unassembled WGS sequence"/>
</dbReference>
<evidence type="ECO:0000313" key="2">
    <source>
        <dbReference type="EMBL" id="KAL0092879.1"/>
    </source>
</evidence>
<reference evidence="2 3" key="1">
    <citation type="submission" date="2024-04" db="EMBL/GenBank/DDBJ databases">
        <title>Symmetric and asymmetric DNA N6-adenine methylation regulates different biological responses in Mucorales.</title>
        <authorList>
            <consortium name="Lawrence Berkeley National Laboratory"/>
            <person name="Lax C."/>
            <person name="Mondo S.J."/>
            <person name="Osorio-Concepcion M."/>
            <person name="Muszewska A."/>
            <person name="Corrochano-Luque M."/>
            <person name="Gutierrez G."/>
            <person name="Riley R."/>
            <person name="Lipzen A."/>
            <person name="Guo J."/>
            <person name="Hundley H."/>
            <person name="Amirebrahimi M."/>
            <person name="Ng V."/>
            <person name="Lorenzo-Gutierrez D."/>
            <person name="Binder U."/>
            <person name="Yang J."/>
            <person name="Song Y."/>
            <person name="Canovas D."/>
            <person name="Navarro E."/>
            <person name="Freitag M."/>
            <person name="Gabaldon T."/>
            <person name="Grigoriev I.V."/>
            <person name="Corrochano L.M."/>
            <person name="Nicolas F.E."/>
            <person name="Garre V."/>
        </authorList>
    </citation>
    <scope>NUCLEOTIDE SEQUENCE [LARGE SCALE GENOMIC DNA]</scope>
    <source>
        <strain evidence="2 3">L51</strain>
    </source>
</reference>